<comment type="caution">
    <text evidence="1">The sequence shown here is derived from an EMBL/GenBank/DDBJ whole genome shotgun (WGS) entry which is preliminary data.</text>
</comment>
<sequence length="88" mass="10314">MRNILDSSALYQICLNKEIYGIVKNIKKTQPDQSDHHSSCKISIKSYDHHPLTGNATEMIINFIFWFSQQLFSSFILSRYCKEEVQKL</sequence>
<keyword evidence="2" id="KW-1185">Reference proteome</keyword>
<evidence type="ECO:0000313" key="2">
    <source>
        <dbReference type="Proteomes" id="UP000688137"/>
    </source>
</evidence>
<dbReference type="AlphaFoldDB" id="A0A8S1NN54"/>
<dbReference type="Proteomes" id="UP000688137">
    <property type="component" value="Unassembled WGS sequence"/>
</dbReference>
<proteinExistence type="predicted"/>
<organism evidence="1 2">
    <name type="scientific">Paramecium primaurelia</name>
    <dbReference type="NCBI Taxonomy" id="5886"/>
    <lineage>
        <taxon>Eukaryota</taxon>
        <taxon>Sar</taxon>
        <taxon>Alveolata</taxon>
        <taxon>Ciliophora</taxon>
        <taxon>Intramacronucleata</taxon>
        <taxon>Oligohymenophorea</taxon>
        <taxon>Peniculida</taxon>
        <taxon>Parameciidae</taxon>
        <taxon>Paramecium</taxon>
    </lineage>
</organism>
<name>A0A8S1NN54_PARPR</name>
<gene>
    <name evidence="1" type="ORF">PPRIM_AZ9-3.1.T0960158</name>
</gene>
<protein>
    <submittedName>
        <fullName evidence="1">Uncharacterized protein</fullName>
    </submittedName>
</protein>
<evidence type="ECO:0000313" key="1">
    <source>
        <dbReference type="EMBL" id="CAD8094677.1"/>
    </source>
</evidence>
<dbReference type="EMBL" id="CAJJDM010000099">
    <property type="protein sequence ID" value="CAD8094677.1"/>
    <property type="molecule type" value="Genomic_DNA"/>
</dbReference>
<accession>A0A8S1NN54</accession>
<reference evidence="1" key="1">
    <citation type="submission" date="2021-01" db="EMBL/GenBank/DDBJ databases">
        <authorList>
            <consortium name="Genoscope - CEA"/>
            <person name="William W."/>
        </authorList>
    </citation>
    <scope>NUCLEOTIDE SEQUENCE</scope>
</reference>